<dbReference type="RefSeq" id="WP_020194727.1">
    <property type="nucleotide sequence ID" value="NZ_BAOH01000007.1"/>
</dbReference>
<name>A0A0C1Z5Z2_9VIBR</name>
<dbReference type="InterPro" id="IPR000620">
    <property type="entry name" value="EamA_dom"/>
</dbReference>
<feature type="transmembrane region" description="Helical" evidence="1">
    <location>
        <begin position="48"/>
        <end position="65"/>
    </location>
</feature>
<feature type="transmembrane region" description="Helical" evidence="1">
    <location>
        <begin position="212"/>
        <end position="233"/>
    </location>
</feature>
<feature type="transmembrane region" description="Helical" evidence="1">
    <location>
        <begin position="270"/>
        <end position="288"/>
    </location>
</feature>
<dbReference type="SUPFAM" id="SSF103481">
    <property type="entry name" value="Multidrug resistance efflux transporter EmrE"/>
    <property type="match status" value="2"/>
</dbReference>
<evidence type="ECO:0000313" key="4">
    <source>
        <dbReference type="Proteomes" id="UP000031586"/>
    </source>
</evidence>
<evidence type="ECO:0000259" key="2">
    <source>
        <dbReference type="Pfam" id="PF00892"/>
    </source>
</evidence>
<feature type="transmembrane region" description="Helical" evidence="1">
    <location>
        <begin position="158"/>
        <end position="176"/>
    </location>
</feature>
<dbReference type="AlphaFoldDB" id="A0A0C1Z5Z2"/>
<evidence type="ECO:0000256" key="1">
    <source>
        <dbReference type="SAM" id="Phobius"/>
    </source>
</evidence>
<keyword evidence="1" id="KW-0472">Membrane</keyword>
<gene>
    <name evidence="3" type="ORF">H735_14630</name>
</gene>
<feature type="transmembrane region" description="Helical" evidence="1">
    <location>
        <begin position="16"/>
        <end position="36"/>
    </location>
</feature>
<evidence type="ECO:0000313" key="3">
    <source>
        <dbReference type="EMBL" id="KIF52375.1"/>
    </source>
</evidence>
<feature type="transmembrane region" description="Helical" evidence="1">
    <location>
        <begin position="245"/>
        <end position="264"/>
    </location>
</feature>
<feature type="transmembrane region" description="Helical" evidence="1">
    <location>
        <begin position="133"/>
        <end position="152"/>
    </location>
</feature>
<feature type="transmembrane region" description="Helical" evidence="1">
    <location>
        <begin position="188"/>
        <end position="206"/>
    </location>
</feature>
<feature type="domain" description="EamA" evidence="2">
    <location>
        <begin position="18"/>
        <end position="149"/>
    </location>
</feature>
<reference evidence="3 4" key="1">
    <citation type="submission" date="2014-07" db="EMBL/GenBank/DDBJ databases">
        <title>Unique and conserved regions in Vibrio harveyi and related species in comparison with the shrimp pathogen Vibrio harveyi CAIM 1792.</title>
        <authorList>
            <person name="Espinoza-Valles I."/>
            <person name="Vora G."/>
            <person name="Leekitcharoenphon P."/>
            <person name="Ussery D."/>
            <person name="Hoj L."/>
            <person name="Gomez-Gil B."/>
        </authorList>
    </citation>
    <scope>NUCLEOTIDE SEQUENCE [LARGE SCALE GENOMIC DNA]</scope>
    <source>
        <strain evidence="4">CAIM 1854 / LMG 25443</strain>
    </source>
</reference>
<dbReference type="PANTHER" id="PTHR22911">
    <property type="entry name" value="ACYL-MALONYL CONDENSING ENZYME-RELATED"/>
    <property type="match status" value="1"/>
</dbReference>
<sequence length="296" mass="31695">MTTALMNNLNAKGARFAGVVITLVGALLMSLDPIFIRFSGVSGVDTAFLFGLFTAISMPIFIQLRDERGLVRAVKESGWHVLLSGLLMLGSAAGLVMSIKLTTVANTFVILSAAPALAALFSWWFLGEVTQRSTWIAIVAVMVGIAIVVSGSFKSGNWIGDGLAVFAVVCLSLNQVQLRKHQHVSRMASVGFGGLFLAMAMLFWAAPSTYSANTWLIMGLMGLFTAPFGRVLSQVATRYITAPEVGMILMIETVLAPLWALIFFDEIPAMASILGGSIILVTISIYAFSAMKSEQK</sequence>
<feature type="transmembrane region" description="Helical" evidence="1">
    <location>
        <begin position="105"/>
        <end position="126"/>
    </location>
</feature>
<keyword evidence="1" id="KW-0812">Transmembrane</keyword>
<protein>
    <submittedName>
        <fullName evidence="3">Membrane protein</fullName>
    </submittedName>
</protein>
<dbReference type="InterPro" id="IPR037185">
    <property type="entry name" value="EmrE-like"/>
</dbReference>
<proteinExistence type="predicted"/>
<dbReference type="EMBL" id="JPRD01000023">
    <property type="protein sequence ID" value="KIF52375.1"/>
    <property type="molecule type" value="Genomic_DNA"/>
</dbReference>
<dbReference type="PATRIC" id="fig|1229493.5.peg.2069"/>
<organism evidence="3 4">
    <name type="scientific">Vibrio owensii CAIM 1854 = LMG 25443</name>
    <dbReference type="NCBI Taxonomy" id="1229493"/>
    <lineage>
        <taxon>Bacteria</taxon>
        <taxon>Pseudomonadati</taxon>
        <taxon>Pseudomonadota</taxon>
        <taxon>Gammaproteobacteria</taxon>
        <taxon>Vibrionales</taxon>
        <taxon>Vibrionaceae</taxon>
        <taxon>Vibrio</taxon>
    </lineage>
</organism>
<accession>A0A0C1Z5Z2</accession>
<dbReference type="Proteomes" id="UP000031586">
    <property type="component" value="Unassembled WGS sequence"/>
</dbReference>
<dbReference type="GO" id="GO:0016020">
    <property type="term" value="C:membrane"/>
    <property type="evidence" value="ECO:0007669"/>
    <property type="project" value="InterPro"/>
</dbReference>
<feature type="transmembrane region" description="Helical" evidence="1">
    <location>
        <begin position="77"/>
        <end position="99"/>
    </location>
</feature>
<comment type="caution">
    <text evidence="3">The sequence shown here is derived from an EMBL/GenBank/DDBJ whole genome shotgun (WGS) entry which is preliminary data.</text>
</comment>
<keyword evidence="1" id="KW-1133">Transmembrane helix</keyword>
<dbReference type="Pfam" id="PF00892">
    <property type="entry name" value="EamA"/>
    <property type="match status" value="1"/>
</dbReference>